<keyword evidence="5" id="KW-0460">Magnesium</keyword>
<comment type="pathway">
    <text evidence="5">Pyrimidine metabolism; dUMP biosynthesis; dUMP from dCTP (dUTP route): step 2/2.</text>
</comment>
<comment type="catalytic activity">
    <reaction evidence="4 5">
        <text>dUTP + H2O = dUMP + diphosphate + H(+)</text>
        <dbReference type="Rhea" id="RHEA:10248"/>
        <dbReference type="ChEBI" id="CHEBI:15377"/>
        <dbReference type="ChEBI" id="CHEBI:15378"/>
        <dbReference type="ChEBI" id="CHEBI:33019"/>
        <dbReference type="ChEBI" id="CHEBI:61555"/>
        <dbReference type="ChEBI" id="CHEBI:246422"/>
        <dbReference type="EC" id="3.6.1.23"/>
    </reaction>
</comment>
<dbReference type="UniPathway" id="UPA00610">
    <property type="reaction ID" value="UER00666"/>
</dbReference>
<dbReference type="InterPro" id="IPR008181">
    <property type="entry name" value="dUTPase"/>
</dbReference>
<feature type="domain" description="dUTPase-like" evidence="7">
    <location>
        <begin position="28"/>
        <end position="158"/>
    </location>
</feature>
<dbReference type="CDD" id="cd07557">
    <property type="entry name" value="trimeric_dUTPase"/>
    <property type="match status" value="1"/>
</dbReference>
<evidence type="ECO:0000256" key="6">
    <source>
        <dbReference type="SAM" id="MobiDB-lite"/>
    </source>
</evidence>
<comment type="similarity">
    <text evidence="1 5">Belongs to the dUTPase family.</text>
</comment>
<dbReference type="InterPro" id="IPR036157">
    <property type="entry name" value="dUTPase-like_sf"/>
</dbReference>
<comment type="caution">
    <text evidence="5">Lacks conserved residue(s) required for the propagation of feature annotation.</text>
</comment>
<dbReference type="GO" id="GO:0006226">
    <property type="term" value="P:dUMP biosynthetic process"/>
    <property type="evidence" value="ECO:0007669"/>
    <property type="project" value="UniProtKB-UniRule"/>
</dbReference>
<sequence length="205" mass="21194">MPQKKEGEQGVAVTVRVVVLNHGEGLALPAYQTDDAAGLDLVAAVPEGKPVQIAPGARALVPTGLQIELPRGYEAQVRPRSGLALKHGVTCLNSPGTIDADYRGEVGVILANLGQEPFAVSRGDRIAQLVVAPVTRAVLRPVAALSTTRRGAGGFGSTKTKTALKAAKSPARAAAKAAPNRQSQKKVKAGATPRPKPPRKKAVKS</sequence>
<feature type="binding site" evidence="5">
    <location>
        <position position="93"/>
    </location>
    <ligand>
        <name>substrate</name>
    </ligand>
</feature>
<dbReference type="KEGG" id="hni:W911_03195"/>
<accession>V5SC91</accession>
<dbReference type="AlphaFoldDB" id="V5SC91"/>
<evidence type="ECO:0000313" key="9">
    <source>
        <dbReference type="Proteomes" id="UP000018542"/>
    </source>
</evidence>
<evidence type="ECO:0000259" key="7">
    <source>
        <dbReference type="Pfam" id="PF00692"/>
    </source>
</evidence>
<dbReference type="HOGENOM" id="CLU_068508_1_0_5"/>
<protein>
    <recommendedName>
        <fullName evidence="5">Deoxyuridine 5'-triphosphate nucleotidohydrolase</fullName>
        <shortName evidence="5">dUTPase</shortName>
        <ecNumber evidence="5">3.6.1.23</ecNumber>
    </recommendedName>
    <alternativeName>
        <fullName evidence="5">dUTP pyrophosphatase</fullName>
    </alternativeName>
</protein>
<dbReference type="EMBL" id="CP006912">
    <property type="protein sequence ID" value="AHB47645.1"/>
    <property type="molecule type" value="Genomic_DNA"/>
</dbReference>
<keyword evidence="2 5" id="KW-0378">Hydrolase</keyword>
<dbReference type="EC" id="3.6.1.23" evidence="5"/>
<feature type="compositionally biased region" description="Basic residues" evidence="6">
    <location>
        <begin position="196"/>
        <end position="205"/>
    </location>
</feature>
<evidence type="ECO:0000256" key="4">
    <source>
        <dbReference type="ARBA" id="ARBA00047686"/>
    </source>
</evidence>
<proteinExistence type="inferred from homology"/>
<keyword evidence="9" id="KW-1185">Reference proteome</keyword>
<dbReference type="Gene3D" id="2.70.40.10">
    <property type="match status" value="1"/>
</dbReference>
<organism evidence="8 9">
    <name type="scientific">Hyphomicrobium nitrativorans NL23</name>
    <dbReference type="NCBI Taxonomy" id="1029756"/>
    <lineage>
        <taxon>Bacteria</taxon>
        <taxon>Pseudomonadati</taxon>
        <taxon>Pseudomonadota</taxon>
        <taxon>Alphaproteobacteria</taxon>
        <taxon>Hyphomicrobiales</taxon>
        <taxon>Hyphomicrobiaceae</taxon>
        <taxon>Hyphomicrobium</taxon>
    </lineage>
</organism>
<feature type="binding site" evidence="5">
    <location>
        <begin position="80"/>
        <end position="82"/>
    </location>
    <ligand>
        <name>substrate</name>
    </ligand>
</feature>
<evidence type="ECO:0000256" key="5">
    <source>
        <dbReference type="HAMAP-Rule" id="MF_00116"/>
    </source>
</evidence>
<dbReference type="NCBIfam" id="NF001862">
    <property type="entry name" value="PRK00601.1"/>
    <property type="match status" value="1"/>
</dbReference>
<evidence type="ECO:0000256" key="3">
    <source>
        <dbReference type="ARBA" id="ARBA00023080"/>
    </source>
</evidence>
<feature type="compositionally biased region" description="Low complexity" evidence="6">
    <location>
        <begin position="158"/>
        <end position="178"/>
    </location>
</feature>
<dbReference type="PANTHER" id="PTHR11241:SF0">
    <property type="entry name" value="DEOXYURIDINE 5'-TRIPHOSPHATE NUCLEOTIDOHYDROLASE"/>
    <property type="match status" value="1"/>
</dbReference>
<evidence type="ECO:0000313" key="8">
    <source>
        <dbReference type="EMBL" id="AHB47645.1"/>
    </source>
</evidence>
<dbReference type="NCBIfam" id="TIGR00576">
    <property type="entry name" value="dut"/>
    <property type="match status" value="1"/>
</dbReference>
<dbReference type="STRING" id="1029756.W911_03195"/>
<gene>
    <name evidence="5" type="primary">dut</name>
    <name evidence="8" type="ORF">W911_03195</name>
</gene>
<evidence type="ECO:0000256" key="1">
    <source>
        <dbReference type="ARBA" id="ARBA00006581"/>
    </source>
</evidence>
<evidence type="ECO:0000256" key="2">
    <source>
        <dbReference type="ARBA" id="ARBA00022801"/>
    </source>
</evidence>
<feature type="binding site" evidence="5">
    <location>
        <begin position="97"/>
        <end position="99"/>
    </location>
    <ligand>
        <name>substrate</name>
    </ligand>
</feature>
<name>V5SC91_9HYPH</name>
<keyword evidence="3 5" id="KW-0546">Nucleotide metabolism</keyword>
<dbReference type="GO" id="GO:0046081">
    <property type="term" value="P:dUTP catabolic process"/>
    <property type="evidence" value="ECO:0007669"/>
    <property type="project" value="InterPro"/>
</dbReference>
<keyword evidence="5" id="KW-0479">Metal-binding</keyword>
<dbReference type="HAMAP" id="MF_00116">
    <property type="entry name" value="dUTPase_bact"/>
    <property type="match status" value="1"/>
</dbReference>
<feature type="region of interest" description="Disordered" evidence="6">
    <location>
        <begin position="149"/>
        <end position="205"/>
    </location>
</feature>
<dbReference type="GO" id="GO:0004170">
    <property type="term" value="F:dUTP diphosphatase activity"/>
    <property type="evidence" value="ECO:0007669"/>
    <property type="project" value="UniProtKB-UniRule"/>
</dbReference>
<comment type="function">
    <text evidence="5">This enzyme is involved in nucleotide metabolism: it produces dUMP, the immediate precursor of thymidine nucleotides and it decreases the intracellular concentration of dUTP so that uracil cannot be incorporated into DNA.</text>
</comment>
<dbReference type="InterPro" id="IPR029054">
    <property type="entry name" value="dUTPase-like"/>
</dbReference>
<dbReference type="PANTHER" id="PTHR11241">
    <property type="entry name" value="DEOXYURIDINE 5'-TRIPHOSPHATE NUCLEOTIDOHYDROLASE"/>
    <property type="match status" value="1"/>
</dbReference>
<comment type="cofactor">
    <cofactor evidence="5">
        <name>Mg(2+)</name>
        <dbReference type="ChEBI" id="CHEBI:18420"/>
    </cofactor>
</comment>
<dbReference type="SUPFAM" id="SSF51283">
    <property type="entry name" value="dUTPase-like"/>
    <property type="match status" value="1"/>
</dbReference>
<dbReference type="Pfam" id="PF00692">
    <property type="entry name" value="dUTPase"/>
    <property type="match status" value="1"/>
</dbReference>
<dbReference type="GO" id="GO:0000287">
    <property type="term" value="F:magnesium ion binding"/>
    <property type="evidence" value="ECO:0007669"/>
    <property type="project" value="UniProtKB-UniRule"/>
</dbReference>
<dbReference type="InterPro" id="IPR033704">
    <property type="entry name" value="dUTPase_trimeric"/>
</dbReference>
<dbReference type="Proteomes" id="UP000018542">
    <property type="component" value="Chromosome"/>
</dbReference>
<reference evidence="8 9" key="1">
    <citation type="journal article" date="2014" name="Genome Announc.">
        <title>Complete Genome Sequence of Hyphomicrobium nitrativorans Strain NL23, a Denitrifying Bacterium Isolated from Biofilm of a Methanol-Fed Denitrification System Treating Seawater at the Montreal Biodome.</title>
        <authorList>
            <person name="Martineau C."/>
            <person name="Villeneuve C."/>
            <person name="Mauffrey F."/>
            <person name="Villemur R."/>
        </authorList>
    </citation>
    <scope>NUCLEOTIDE SEQUENCE [LARGE SCALE GENOMIC DNA]</scope>
    <source>
        <strain evidence="8">NL23</strain>
    </source>
</reference>
<dbReference type="PATRIC" id="fig|1029756.8.peg.671"/>